<dbReference type="AlphaFoldDB" id="G4SVK2"/>
<dbReference type="STRING" id="1091494.MEALZ_2380"/>
<protein>
    <submittedName>
        <fullName evidence="1">Uncharacterized protein</fullName>
    </submittedName>
</protein>
<proteinExistence type="predicted"/>
<organism evidence="1 2">
    <name type="scientific">Methylotuvimicrobium alcaliphilum (strain DSM 19304 / NCIMB 14124 / VKM B-2133 / 20Z)</name>
    <name type="common">Methylomicrobium alcaliphilum</name>
    <dbReference type="NCBI Taxonomy" id="1091494"/>
    <lineage>
        <taxon>Bacteria</taxon>
        <taxon>Pseudomonadati</taxon>
        <taxon>Pseudomonadota</taxon>
        <taxon>Gammaproteobacteria</taxon>
        <taxon>Methylococcales</taxon>
        <taxon>Methylococcaceae</taxon>
        <taxon>Methylotuvimicrobium</taxon>
    </lineage>
</organism>
<evidence type="ECO:0000313" key="1">
    <source>
        <dbReference type="EMBL" id="CCE24061.1"/>
    </source>
</evidence>
<evidence type="ECO:0000313" key="2">
    <source>
        <dbReference type="Proteomes" id="UP000008315"/>
    </source>
</evidence>
<reference evidence="2" key="1">
    <citation type="journal article" date="2012" name="J. Bacteriol.">
        <title>Genome sequence of the haloalkaliphilic methanotrophic bacterium Methylomicrobium alcaliphilum 20Z.</title>
        <authorList>
            <person name="Vuilleumier S."/>
            <person name="Khmelenina V.N."/>
            <person name="Bringel F."/>
            <person name="Reshetnikov A.S."/>
            <person name="Lajus A."/>
            <person name="Mangenot S."/>
            <person name="Rouy Z."/>
            <person name="Op den Camp H.J."/>
            <person name="Jetten M.S."/>
            <person name="Dispirito A.A."/>
            <person name="Dunfield P."/>
            <person name="Klotz M.G."/>
            <person name="Semrau J.D."/>
            <person name="Stein L.Y."/>
            <person name="Barbe V."/>
            <person name="Medigue C."/>
            <person name="Trotsenko Y.A."/>
            <person name="Kalyuzhnaya M.G."/>
        </authorList>
    </citation>
    <scope>NUCLEOTIDE SEQUENCE [LARGE SCALE GENOMIC DNA]</scope>
    <source>
        <strain evidence="2">DSM 19304 / NCIMB 14124 / VKM B-2133 / 20Z</strain>
    </source>
</reference>
<sequence>MIDSLFSDPQIQDWDTIPANSKLAAFEKLELLSLLSQAKSVGMREICRY</sequence>
<dbReference type="HOGENOM" id="CLU_3137551_0_0_6"/>
<dbReference type="KEGG" id="mah:MEALZ_2380"/>
<name>G4SVK2_META2</name>
<accession>G4SVK2</accession>
<keyword evidence="2" id="KW-1185">Reference proteome</keyword>
<gene>
    <name evidence="1" type="ordered locus">MEALZ_2380</name>
</gene>
<dbReference type="Proteomes" id="UP000008315">
    <property type="component" value="Chromosome"/>
</dbReference>
<dbReference type="EMBL" id="FO082060">
    <property type="protein sequence ID" value="CCE24061.1"/>
    <property type="molecule type" value="Genomic_DNA"/>
</dbReference>